<gene>
    <name evidence="1" type="ORF">HNQ65_004843</name>
</gene>
<dbReference type="SUPFAM" id="SSF53649">
    <property type="entry name" value="Alkaline phosphatase-like"/>
    <property type="match status" value="1"/>
</dbReference>
<dbReference type="InterPro" id="IPR017850">
    <property type="entry name" value="Alkaline_phosphatase_core_sf"/>
</dbReference>
<keyword evidence="2" id="KW-1185">Reference proteome</keyword>
<proteinExistence type="predicted"/>
<dbReference type="InterPro" id="IPR010869">
    <property type="entry name" value="DUF1501"/>
</dbReference>
<organism evidence="1 2">
    <name type="scientific">Prosthecobacter vanneervenii</name>
    <dbReference type="NCBI Taxonomy" id="48466"/>
    <lineage>
        <taxon>Bacteria</taxon>
        <taxon>Pseudomonadati</taxon>
        <taxon>Verrucomicrobiota</taxon>
        <taxon>Verrucomicrobiia</taxon>
        <taxon>Verrucomicrobiales</taxon>
        <taxon>Verrucomicrobiaceae</taxon>
        <taxon>Prosthecobacter</taxon>
    </lineage>
</organism>
<dbReference type="RefSeq" id="WP_184343814.1">
    <property type="nucleotide sequence ID" value="NZ_JACHIG010000014.1"/>
</dbReference>
<comment type="caution">
    <text evidence="1">The sequence shown here is derived from an EMBL/GenBank/DDBJ whole genome shotgun (WGS) entry which is preliminary data.</text>
</comment>
<name>A0A7W7YFL7_9BACT</name>
<dbReference type="Proteomes" id="UP000590740">
    <property type="component" value="Unassembled WGS sequence"/>
</dbReference>
<dbReference type="PROSITE" id="PS51318">
    <property type="entry name" value="TAT"/>
    <property type="match status" value="1"/>
</dbReference>
<evidence type="ECO:0000313" key="1">
    <source>
        <dbReference type="EMBL" id="MBB5035234.1"/>
    </source>
</evidence>
<dbReference type="PANTHER" id="PTHR43737:SF1">
    <property type="entry name" value="DUF1501 DOMAIN-CONTAINING PROTEIN"/>
    <property type="match status" value="1"/>
</dbReference>
<dbReference type="AlphaFoldDB" id="A0A7W7YFL7"/>
<dbReference type="PANTHER" id="PTHR43737">
    <property type="entry name" value="BLL7424 PROTEIN"/>
    <property type="match status" value="1"/>
</dbReference>
<accession>A0A7W7YFL7</accession>
<evidence type="ECO:0000313" key="2">
    <source>
        <dbReference type="Proteomes" id="UP000590740"/>
    </source>
</evidence>
<dbReference type="EMBL" id="JACHIG010000014">
    <property type="protein sequence ID" value="MBB5035234.1"/>
    <property type="molecule type" value="Genomic_DNA"/>
</dbReference>
<dbReference type="Pfam" id="PF07394">
    <property type="entry name" value="DUF1501"/>
    <property type="match status" value="1"/>
</dbReference>
<dbReference type="InterPro" id="IPR006311">
    <property type="entry name" value="TAT_signal"/>
</dbReference>
<protein>
    <recommendedName>
        <fullName evidence="3">DUF1501 domain-containing protein</fullName>
    </recommendedName>
</protein>
<sequence>MKTPGNDLSRRTVMTRMAQSCLGVGLLPSMEHLFSSKAFAVGEGSATAKQAATARNVIFLYMTGGQSHLDTWDPKPDNKEVAGPVKAIKTSADGVQISEYLPRMAKQMHHACVINSMATNTAAHEQANYFMHTSFGLRSTIKHPGMGAWLSFFQGPGNPALPPYVYVGNDSRHPGAGFFAKKHGPLMVNNPEAGLQNVTPQKGVTDERFGMRRELAHSLDAEFQGKWDTRGVKAYADVYDDAVRLMKSEDLVAFDLTKEPDAVRQAYGKDTFGQGCLLARRLVEHGVRFIEVSLGSWDTHVANFINTPQLCNTLDTALAALISDLEHRGMLDSTMIVVSSEFGRTPKINQNQGRDHYPIFSSVIVGGGIKGGIKYGATTPDGSGIAADKVGPPDLNATIGYALGLPLDQVIYSPSKRPFTVADKGQPLTHLFA</sequence>
<reference evidence="1 2" key="1">
    <citation type="submission" date="2020-08" db="EMBL/GenBank/DDBJ databases">
        <title>Genomic Encyclopedia of Type Strains, Phase IV (KMG-IV): sequencing the most valuable type-strain genomes for metagenomic binning, comparative biology and taxonomic classification.</title>
        <authorList>
            <person name="Goeker M."/>
        </authorList>
    </citation>
    <scope>NUCLEOTIDE SEQUENCE [LARGE SCALE GENOMIC DNA]</scope>
    <source>
        <strain evidence="1 2">DSM 12252</strain>
    </source>
</reference>
<evidence type="ECO:0008006" key="3">
    <source>
        <dbReference type="Google" id="ProtNLM"/>
    </source>
</evidence>